<evidence type="ECO:0000259" key="1">
    <source>
        <dbReference type="Pfam" id="PF00173"/>
    </source>
</evidence>
<reference evidence="2 3" key="1">
    <citation type="journal article" date="2015" name="Nature">
        <title>rRNA introns, odd ribosomes, and small enigmatic genomes across a large radiation of phyla.</title>
        <authorList>
            <person name="Brown C.T."/>
            <person name="Hug L.A."/>
            <person name="Thomas B.C."/>
            <person name="Sharon I."/>
            <person name="Castelle C.J."/>
            <person name="Singh A."/>
            <person name="Wilkins M.J."/>
            <person name="Williams K.H."/>
            <person name="Banfield J.F."/>
        </authorList>
    </citation>
    <scope>NUCLEOTIDE SEQUENCE [LARGE SCALE GENOMIC DNA]</scope>
</reference>
<dbReference type="EMBL" id="LCLG01000003">
    <property type="protein sequence ID" value="KKU12246.1"/>
    <property type="molecule type" value="Genomic_DNA"/>
</dbReference>
<gene>
    <name evidence="2" type="ORF">UX19_C0003G0001</name>
</gene>
<feature type="domain" description="Cytochrome b5 heme-binding" evidence="1">
    <location>
        <begin position="2"/>
        <end position="46"/>
    </location>
</feature>
<dbReference type="AlphaFoldDB" id="A0A0G1MVA4"/>
<name>A0A0G1MVA4_9BACT</name>
<dbReference type="InterPro" id="IPR001199">
    <property type="entry name" value="Cyt_B5-like_heme/steroid-bd"/>
</dbReference>
<feature type="non-terminal residue" evidence="2">
    <location>
        <position position="1"/>
    </location>
</feature>
<accession>A0A0G1MVA4</accession>
<dbReference type="Gene3D" id="3.10.120.10">
    <property type="entry name" value="Cytochrome b5-like heme/steroid binding domain"/>
    <property type="match status" value="1"/>
</dbReference>
<evidence type="ECO:0000313" key="3">
    <source>
        <dbReference type="Proteomes" id="UP000034653"/>
    </source>
</evidence>
<evidence type="ECO:0000313" key="2">
    <source>
        <dbReference type="EMBL" id="KKU12246.1"/>
    </source>
</evidence>
<protein>
    <submittedName>
        <fullName evidence="2">Cytochrome b5</fullName>
    </submittedName>
</protein>
<dbReference type="Proteomes" id="UP000034653">
    <property type="component" value="Unassembled WGS sequence"/>
</dbReference>
<proteinExistence type="predicted"/>
<sequence>PGKDAILQGCGKDATELFNTRPMGSGAPHSDKAREMLFQYEIGTLKQTSEQNSD</sequence>
<comment type="caution">
    <text evidence="2">The sequence shown here is derived from an EMBL/GenBank/DDBJ whole genome shotgun (WGS) entry which is preliminary data.</text>
</comment>
<organism evidence="2 3">
    <name type="scientific">Candidatus Woesebacteria bacterium GW2011_GWA1_45_8</name>
    <dbReference type="NCBI Taxonomy" id="1618559"/>
    <lineage>
        <taxon>Bacteria</taxon>
        <taxon>Candidatus Woeseibacteriota</taxon>
    </lineage>
</organism>
<dbReference type="Pfam" id="PF00173">
    <property type="entry name" value="Cyt-b5"/>
    <property type="match status" value="1"/>
</dbReference>
<dbReference type="InterPro" id="IPR036400">
    <property type="entry name" value="Cyt_B5-like_heme/steroid_sf"/>
</dbReference>
<dbReference type="SUPFAM" id="SSF55856">
    <property type="entry name" value="Cytochrome b5-like heme/steroid binding domain"/>
    <property type="match status" value="1"/>
</dbReference>